<keyword evidence="2" id="KW-1185">Reference proteome</keyword>
<dbReference type="Proteomes" id="UP000654482">
    <property type="component" value="Unassembled WGS sequence"/>
</dbReference>
<proteinExistence type="predicted"/>
<evidence type="ECO:0000313" key="2">
    <source>
        <dbReference type="Proteomes" id="UP000654482"/>
    </source>
</evidence>
<protein>
    <submittedName>
        <fullName evidence="1">Uncharacterized protein</fullName>
    </submittedName>
</protein>
<name>A0A8J7IXX8_9CYAN</name>
<accession>A0A8J7IXX8</accession>
<dbReference type="AlphaFoldDB" id="A0A8J7IXX8"/>
<gene>
    <name evidence="1" type="ORF">IQ249_24760</name>
</gene>
<dbReference type="EMBL" id="JADEWZ010000077">
    <property type="protein sequence ID" value="MBE9119072.1"/>
    <property type="molecule type" value="Genomic_DNA"/>
</dbReference>
<organism evidence="1 2">
    <name type="scientific">Lusitaniella coriacea LEGE 07157</name>
    <dbReference type="NCBI Taxonomy" id="945747"/>
    <lineage>
        <taxon>Bacteria</taxon>
        <taxon>Bacillati</taxon>
        <taxon>Cyanobacteriota</taxon>
        <taxon>Cyanophyceae</taxon>
        <taxon>Spirulinales</taxon>
        <taxon>Lusitaniellaceae</taxon>
        <taxon>Lusitaniella</taxon>
    </lineage>
</organism>
<reference evidence="1" key="1">
    <citation type="submission" date="2020-10" db="EMBL/GenBank/DDBJ databases">
        <authorList>
            <person name="Castelo-Branco R."/>
            <person name="Eusebio N."/>
            <person name="Adriana R."/>
            <person name="Vieira A."/>
            <person name="Brugerolle De Fraissinette N."/>
            <person name="Rezende De Castro R."/>
            <person name="Schneider M.P."/>
            <person name="Vasconcelos V."/>
            <person name="Leao P.N."/>
        </authorList>
    </citation>
    <scope>NUCLEOTIDE SEQUENCE</scope>
    <source>
        <strain evidence="1">LEGE 07157</strain>
    </source>
</reference>
<evidence type="ECO:0000313" key="1">
    <source>
        <dbReference type="EMBL" id="MBE9119072.1"/>
    </source>
</evidence>
<dbReference type="RefSeq" id="WP_194032166.1">
    <property type="nucleotide sequence ID" value="NZ_JADEWZ010000077.1"/>
</dbReference>
<comment type="caution">
    <text evidence="1">The sequence shown here is derived from an EMBL/GenBank/DDBJ whole genome shotgun (WGS) entry which is preliminary data.</text>
</comment>
<sequence>MGISIDEIAKTHTILRDIGYQDARQIHSLINPSTLMNNSAIESSADVIRIETNIYIKNLQAITYADGIEAVDPPDITEDDTEEQVRLKALNYEWESARVNLQVLKRKYGVNADWLPLKQVAVKNSQGYPYREHNLLDLLTDSISYEFGADYELGVLLRDVGYGNLQPGDRVIIDGSFLEQTFILREV</sequence>